<evidence type="ECO:0000313" key="5">
    <source>
        <dbReference type="EMBL" id="RNB86190.1"/>
    </source>
</evidence>
<comment type="caution">
    <text evidence="5">The sequence shown here is derived from an EMBL/GenBank/DDBJ whole genome shotgun (WGS) entry which is preliminary data.</text>
</comment>
<sequence>MLAIKVMEMRMETWMFWLGIGVGGCILYGLWAAYREYGTKVLEDSAAEGIRRQYLKLRFSQLEAGLMLLLMFSSLLGLLLLPQLSFAGSAGLSAALLLFSFRFVRTSQANLVLLKDVFHSAAKLQQNYAEKVISLQATNSQLAHLLGLNKNYKYLLNARDDVRPRPLTEDSLQELTQELVDYWFARVGTISFLRFSLETADGDVYQEAMRGTPDHPDVVLRVCEQIKVEDLPGSLKLIQFVTLTAEVKMGENGERELEPAFFRFLLLHVHDYLLQCMDNRRSLAIREMEKEMELAQRIQSLLIPREKFALERLKASAVYSPVTYVGGDYIDYIQMDERYTCFIVADVSGHGLPASMLATGIRSAVRSVVLQKVCGPDEILGTLNRLLYEDLSRTRSFITALVMVYDSVEHKLLLSRAGHPHPLYLSESKQVILPSMGGVGLGLLPDFTYPLQEIALLEACMILVYTDGLLNAGRNDPQTYPQKWLNDLGQLLQEPDVQEPDVTCENAIDRVESFIWDKTRSGQQTDDIAVLILQFQPIEETCRYHKGGCTEEKASAPAANATRKRRMNRDSVRTVSEQS</sequence>
<dbReference type="InterPro" id="IPR052016">
    <property type="entry name" value="Bact_Sigma-Reg"/>
</dbReference>
<keyword evidence="3" id="KW-0812">Transmembrane</keyword>
<proteinExistence type="predicted"/>
<keyword evidence="3" id="KW-0472">Membrane</keyword>
<dbReference type="Gene3D" id="3.60.40.10">
    <property type="entry name" value="PPM-type phosphatase domain"/>
    <property type="match status" value="1"/>
</dbReference>
<feature type="transmembrane region" description="Helical" evidence="3">
    <location>
        <begin position="14"/>
        <end position="34"/>
    </location>
</feature>
<dbReference type="InterPro" id="IPR001932">
    <property type="entry name" value="PPM-type_phosphatase-like_dom"/>
</dbReference>
<reference evidence="5 6" key="1">
    <citation type="submission" date="2018-10" db="EMBL/GenBank/DDBJ databases">
        <title>Phylogenomics of Brevibacillus.</title>
        <authorList>
            <person name="Dunlap C."/>
        </authorList>
    </citation>
    <scope>NUCLEOTIDE SEQUENCE [LARGE SCALE GENOMIC DNA]</scope>
    <source>
        <strain evidence="5 6">JCM 15085</strain>
    </source>
</reference>
<feature type="transmembrane region" description="Helical" evidence="3">
    <location>
        <begin position="62"/>
        <end position="80"/>
    </location>
</feature>
<feature type="transmembrane region" description="Helical" evidence="3">
    <location>
        <begin position="86"/>
        <end position="104"/>
    </location>
</feature>
<dbReference type="SUPFAM" id="SSF81606">
    <property type="entry name" value="PP2C-like"/>
    <property type="match status" value="1"/>
</dbReference>
<name>A0A3M8DDG2_9BACL</name>
<dbReference type="InterPro" id="IPR036457">
    <property type="entry name" value="PPM-type-like_dom_sf"/>
</dbReference>
<gene>
    <name evidence="5" type="ORF">EDM58_01170</name>
</gene>
<dbReference type="Proteomes" id="UP000281915">
    <property type="component" value="Unassembled WGS sequence"/>
</dbReference>
<evidence type="ECO:0000256" key="1">
    <source>
        <dbReference type="ARBA" id="ARBA00022801"/>
    </source>
</evidence>
<keyword evidence="3" id="KW-1133">Transmembrane helix</keyword>
<evidence type="ECO:0000256" key="3">
    <source>
        <dbReference type="SAM" id="Phobius"/>
    </source>
</evidence>
<feature type="region of interest" description="Disordered" evidence="2">
    <location>
        <begin position="553"/>
        <end position="579"/>
    </location>
</feature>
<keyword evidence="1" id="KW-0378">Hydrolase</keyword>
<dbReference type="EMBL" id="RHHT01000002">
    <property type="protein sequence ID" value="RNB86190.1"/>
    <property type="molecule type" value="Genomic_DNA"/>
</dbReference>
<protein>
    <submittedName>
        <fullName evidence="5">Serine/threonine-protein phosphatase</fullName>
    </submittedName>
</protein>
<dbReference type="PANTHER" id="PTHR43156">
    <property type="entry name" value="STAGE II SPORULATION PROTEIN E-RELATED"/>
    <property type="match status" value="1"/>
</dbReference>
<evidence type="ECO:0000313" key="6">
    <source>
        <dbReference type="Proteomes" id="UP000281915"/>
    </source>
</evidence>
<dbReference type="PROSITE" id="PS51257">
    <property type="entry name" value="PROKAR_LIPOPROTEIN"/>
    <property type="match status" value="1"/>
</dbReference>
<dbReference type="PANTHER" id="PTHR43156:SF2">
    <property type="entry name" value="STAGE II SPORULATION PROTEIN E"/>
    <property type="match status" value="1"/>
</dbReference>
<dbReference type="Pfam" id="PF07228">
    <property type="entry name" value="SpoIIE"/>
    <property type="match status" value="1"/>
</dbReference>
<dbReference type="AlphaFoldDB" id="A0A3M8DDG2"/>
<dbReference type="SMART" id="SM00331">
    <property type="entry name" value="PP2C_SIG"/>
    <property type="match status" value="1"/>
</dbReference>
<feature type="domain" description="PPM-type phosphatase" evidence="4">
    <location>
        <begin position="310"/>
        <end position="535"/>
    </location>
</feature>
<accession>A0A3M8DDG2</accession>
<dbReference type="GO" id="GO:0016791">
    <property type="term" value="F:phosphatase activity"/>
    <property type="evidence" value="ECO:0007669"/>
    <property type="project" value="TreeGrafter"/>
</dbReference>
<organism evidence="5 6">
    <name type="scientific">Brevibacillus panacihumi</name>
    <dbReference type="NCBI Taxonomy" id="497735"/>
    <lineage>
        <taxon>Bacteria</taxon>
        <taxon>Bacillati</taxon>
        <taxon>Bacillota</taxon>
        <taxon>Bacilli</taxon>
        <taxon>Bacillales</taxon>
        <taxon>Paenibacillaceae</taxon>
        <taxon>Brevibacillus</taxon>
    </lineage>
</organism>
<evidence type="ECO:0000259" key="4">
    <source>
        <dbReference type="SMART" id="SM00331"/>
    </source>
</evidence>
<evidence type="ECO:0000256" key="2">
    <source>
        <dbReference type="SAM" id="MobiDB-lite"/>
    </source>
</evidence>